<dbReference type="GO" id="GO:0006302">
    <property type="term" value="P:double-strand break repair"/>
    <property type="evidence" value="ECO:0007669"/>
    <property type="project" value="InterPro"/>
</dbReference>
<accession>A0A5B0X216</accession>
<proteinExistence type="predicted"/>
<dbReference type="EMBL" id="VTUX01000003">
    <property type="protein sequence ID" value="KAA1192718.1"/>
    <property type="molecule type" value="Genomic_DNA"/>
</dbReference>
<sequence length="832" mass="92507">MPRFFLKRLKVEGFRGVNNQGNPLDINFKPDAVNSVFAVNGIGKSSIFESLYYAIHGTIPKLDDLKTHERPQEYYCNRFHSDNNAIIEIELEPDDGGVVVSILVKRDAAGNRTVSSPSGHTDPESFLDTLKESFALLDYRTFSRFIEESPLERGRTFSALLGLSEYSDCRQALQVVSDTRTTNTDLDMKVLATQIAGTQRTIQQTLAALRINFEKVAGKPLEDVGKLDQYASEVLQALGNIELLSEHFDGKALDDIDFDAIKDAIKTAEGGEKRKELEAAIADISALEALGANDSVVIGEEQEKIKELIDERDGLLAATRGDLFEKLYSAAQDVVESDEWSNDAQCPLCESGLESSISAHIKHQLTQYADSAAKTKELDGLWEGSAWRQRLSDHELAEVLGVKVDDRILARLDTRMKSGELSEAEATAAVTRTNELTGLVSDLLENAREKKANLEAELPASLVQLTEQVEYGRQFKEALAKYKQGQSEEAEQQARLDIRERWKTFISNTSSRFAAAEAALSKGKINDIDTEYKFMYKDIMQVGDVVPDLQRADDKEDLNVELSDFHGQHNLSARALLSESYRNALAISVFLAAAMKNSGAPRFIVLDDVTSSFDAGHQFYLMELIRTKLQHPQNADGLQFIILSHDGLLEKYFDTKGGTADWHHNKLQGCPPMGDILHQAQGADRLKTRVTTLLSAGQVSEAEPIVRQYLEYKLQQIIRKVKIPVPLDFAIKDTNKMVSNCLDAIREAFDLHQRAGTLVLEAQQVQDVLNAHVPAIVSNWVSHYATGGSSSFSAPVLNGVINSIEAMSECFRYDDTSSSPTVRRWYRSLSEK</sequence>
<dbReference type="SUPFAM" id="SSF52540">
    <property type="entry name" value="P-loop containing nucleoside triphosphate hydrolases"/>
    <property type="match status" value="1"/>
</dbReference>
<dbReference type="GO" id="GO:0016887">
    <property type="term" value="F:ATP hydrolysis activity"/>
    <property type="evidence" value="ECO:0007669"/>
    <property type="project" value="InterPro"/>
</dbReference>
<dbReference type="PANTHER" id="PTHR32114:SF2">
    <property type="entry name" value="ABC TRANSPORTER ABCH.3"/>
    <property type="match status" value="1"/>
</dbReference>
<dbReference type="PANTHER" id="PTHR32114">
    <property type="entry name" value="ABC TRANSPORTER ABCH.3"/>
    <property type="match status" value="1"/>
</dbReference>
<reference evidence="2 3" key="1">
    <citation type="submission" date="2019-09" db="EMBL/GenBank/DDBJ databases">
        <authorList>
            <person name="Chen X.-Y."/>
        </authorList>
    </citation>
    <scope>NUCLEOTIDE SEQUENCE [LARGE SCALE GENOMIC DNA]</scope>
    <source>
        <strain evidence="2 3">NY5</strain>
    </source>
</reference>
<protein>
    <submittedName>
        <fullName evidence="2">AAA family ATPase</fullName>
    </submittedName>
</protein>
<comment type="caution">
    <text evidence="2">The sequence shown here is derived from an EMBL/GenBank/DDBJ whole genome shotgun (WGS) entry which is preliminary data.</text>
</comment>
<evidence type="ECO:0000313" key="2">
    <source>
        <dbReference type="EMBL" id="KAA1192718.1"/>
    </source>
</evidence>
<dbReference type="Proteomes" id="UP000323708">
    <property type="component" value="Unassembled WGS sequence"/>
</dbReference>
<dbReference type="Gene3D" id="3.40.50.300">
    <property type="entry name" value="P-loop containing nucleotide triphosphate hydrolases"/>
    <property type="match status" value="2"/>
</dbReference>
<gene>
    <name evidence="2" type="ORF">F0M18_08670</name>
</gene>
<evidence type="ECO:0000313" key="3">
    <source>
        <dbReference type="Proteomes" id="UP000323708"/>
    </source>
</evidence>
<evidence type="ECO:0000259" key="1">
    <source>
        <dbReference type="Pfam" id="PF13476"/>
    </source>
</evidence>
<dbReference type="AlphaFoldDB" id="A0A5B0X216"/>
<dbReference type="InterPro" id="IPR027417">
    <property type="entry name" value="P-loop_NTPase"/>
</dbReference>
<name>A0A5B0X216_9GAMM</name>
<keyword evidence="3" id="KW-1185">Reference proteome</keyword>
<feature type="domain" description="Rad50/SbcC-type AAA" evidence="1">
    <location>
        <begin position="8"/>
        <end position="305"/>
    </location>
</feature>
<dbReference type="RefSeq" id="WP_149611002.1">
    <property type="nucleotide sequence ID" value="NZ_VTUX01000003.1"/>
</dbReference>
<dbReference type="InterPro" id="IPR038729">
    <property type="entry name" value="Rad50/SbcC_AAA"/>
</dbReference>
<dbReference type="Pfam" id="PF13476">
    <property type="entry name" value="AAA_23"/>
    <property type="match status" value="1"/>
</dbReference>
<organism evidence="2 3">
    <name type="scientific">Pseudohalioglobus sediminis</name>
    <dbReference type="NCBI Taxonomy" id="2606449"/>
    <lineage>
        <taxon>Bacteria</taxon>
        <taxon>Pseudomonadati</taxon>
        <taxon>Pseudomonadota</taxon>
        <taxon>Gammaproteobacteria</taxon>
        <taxon>Cellvibrionales</taxon>
        <taxon>Halieaceae</taxon>
        <taxon>Pseudohalioglobus</taxon>
    </lineage>
</organism>